<dbReference type="GO" id="GO:0016787">
    <property type="term" value="F:hydrolase activity"/>
    <property type="evidence" value="ECO:0007669"/>
    <property type="project" value="UniProtKB-KW"/>
</dbReference>
<name>A0A7G9G1L9_9FIRM</name>
<gene>
    <name evidence="4" type="ORF">H9Q78_09555</name>
</gene>
<proteinExistence type="inferred from homology"/>
<dbReference type="KEGG" id="qdo:H9Q78_09555"/>
<dbReference type="InterPro" id="IPR029055">
    <property type="entry name" value="Ntn_hydrolases_N"/>
</dbReference>
<dbReference type="AlphaFoldDB" id="A0A7G9G1L9"/>
<dbReference type="InterPro" id="IPR029132">
    <property type="entry name" value="CBAH/NAAA_C"/>
</dbReference>
<evidence type="ECO:0000313" key="5">
    <source>
        <dbReference type="Proteomes" id="UP000515823"/>
    </source>
</evidence>
<dbReference type="InterPro" id="IPR052193">
    <property type="entry name" value="Peptidase_C59"/>
</dbReference>
<feature type="domain" description="Choloylglycine hydrolase/NAAA C-terminal" evidence="3">
    <location>
        <begin position="2"/>
        <end position="307"/>
    </location>
</feature>
<dbReference type="Pfam" id="PF02275">
    <property type="entry name" value="CBAH"/>
    <property type="match status" value="1"/>
</dbReference>
<dbReference type="RefSeq" id="WP_249301286.1">
    <property type="nucleotide sequence ID" value="NZ_CP060634.1"/>
</dbReference>
<evidence type="ECO:0000256" key="1">
    <source>
        <dbReference type="ARBA" id="ARBA00006625"/>
    </source>
</evidence>
<accession>A0A7G9G1L9</accession>
<evidence type="ECO:0000259" key="3">
    <source>
        <dbReference type="Pfam" id="PF02275"/>
    </source>
</evidence>
<dbReference type="PANTHER" id="PTHR35527:SF2">
    <property type="entry name" value="HYDROLASE"/>
    <property type="match status" value="1"/>
</dbReference>
<evidence type="ECO:0000313" key="4">
    <source>
        <dbReference type="EMBL" id="QNM04701.1"/>
    </source>
</evidence>
<dbReference type="SUPFAM" id="SSF56235">
    <property type="entry name" value="N-terminal nucleophile aminohydrolases (Ntn hydrolases)"/>
    <property type="match status" value="1"/>
</dbReference>
<evidence type="ECO:0000256" key="2">
    <source>
        <dbReference type="ARBA" id="ARBA00022801"/>
    </source>
</evidence>
<keyword evidence="5" id="KW-1185">Reference proteome</keyword>
<dbReference type="Proteomes" id="UP000515823">
    <property type="component" value="Chromosome"/>
</dbReference>
<dbReference type="CDD" id="cd00542">
    <property type="entry name" value="Ntn_PVA"/>
    <property type="match status" value="1"/>
</dbReference>
<dbReference type="EMBL" id="CP060634">
    <property type="protein sequence ID" value="QNM04701.1"/>
    <property type="molecule type" value="Genomic_DNA"/>
</dbReference>
<comment type="similarity">
    <text evidence="1">Belongs to the peptidase C59 family.</text>
</comment>
<protein>
    <submittedName>
        <fullName evidence="4">Choloylglycine hydrolase family protein</fullName>
    </submittedName>
</protein>
<dbReference type="Gene3D" id="3.60.60.10">
    <property type="entry name" value="Penicillin V Acylase, Chain A"/>
    <property type="match status" value="1"/>
</dbReference>
<reference evidence="4 5" key="1">
    <citation type="submission" date="2020-08" db="EMBL/GenBank/DDBJ databases">
        <authorList>
            <person name="Liu C."/>
            <person name="Sun Q."/>
        </authorList>
    </citation>
    <scope>NUCLEOTIDE SEQUENCE [LARGE SCALE GENOMIC DNA]</scope>
    <source>
        <strain evidence="4 5">NSJ-38</strain>
    </source>
</reference>
<sequence length="332" mass="36589">MCTAMTIQTIHGDTFFGRTMDFSYLLDPELYIVPRGYRWNTMLNTHQFRNPYSFIGIGQDISPITFADGVNEMGFAAAALYFPGYAQYDTLDSDDSSKIPVAAIELLSFLLGSCASVEHAVSLLDTIRIIGVTDSITHSVAPLHWLIADQNGRCVVIEKVAAGLRLYDNPMGVLSNSPEFPWHMANLRNYMNITASQHAEAHWNSVSLTPFGQGSGTFGLPGDYTPPSRFVRTAYHKSHAFTPTGDKEAVLSCFHIMESVSIPKGSVMTDRGAPDYTQYTAFINLTSKKYFFRTYANSQITTASLDKDGPGGPEILSLGKLNRPAEFNSLHP</sequence>
<organism evidence="4 5">
    <name type="scientific">Qiania dongpingensis</name>
    <dbReference type="NCBI Taxonomy" id="2763669"/>
    <lineage>
        <taxon>Bacteria</taxon>
        <taxon>Bacillati</taxon>
        <taxon>Bacillota</taxon>
        <taxon>Clostridia</taxon>
        <taxon>Lachnospirales</taxon>
        <taxon>Lachnospiraceae</taxon>
        <taxon>Qiania</taxon>
    </lineage>
</organism>
<keyword evidence="2 4" id="KW-0378">Hydrolase</keyword>
<dbReference type="PANTHER" id="PTHR35527">
    <property type="entry name" value="CHOLOYLGLYCINE HYDROLASE"/>
    <property type="match status" value="1"/>
</dbReference>